<feature type="transmembrane region" description="Helical" evidence="4">
    <location>
        <begin position="144"/>
        <end position="161"/>
    </location>
</feature>
<keyword evidence="7" id="KW-1185">Reference proteome</keyword>
<feature type="transmembrane region" description="Helical" evidence="4">
    <location>
        <begin position="173"/>
        <end position="193"/>
    </location>
</feature>
<dbReference type="EMBL" id="AP025591">
    <property type="protein sequence ID" value="BDG01239.1"/>
    <property type="molecule type" value="Genomic_DNA"/>
</dbReference>
<evidence type="ECO:0000256" key="3">
    <source>
        <dbReference type="ARBA" id="ARBA00023136"/>
    </source>
</evidence>
<feature type="transmembrane region" description="Helical" evidence="4">
    <location>
        <begin position="226"/>
        <end position="248"/>
    </location>
</feature>
<evidence type="ECO:0000313" key="7">
    <source>
        <dbReference type="Proteomes" id="UP001162891"/>
    </source>
</evidence>
<evidence type="ECO:0000256" key="1">
    <source>
        <dbReference type="ARBA" id="ARBA00022692"/>
    </source>
</evidence>
<dbReference type="PANTHER" id="PTHR42910:SF1">
    <property type="entry name" value="MAJOR FACILITATOR SUPERFAMILY (MFS) PROFILE DOMAIN-CONTAINING PROTEIN"/>
    <property type="match status" value="1"/>
</dbReference>
<reference evidence="7" key="1">
    <citation type="journal article" date="2022" name="Int. J. Syst. Evol. Microbiol.">
        <title>Anaeromyxobacter oryzae sp. nov., Anaeromyxobacter diazotrophicus sp. nov. and Anaeromyxobacter paludicola sp. nov., isolated from paddy soils.</title>
        <authorList>
            <person name="Itoh H."/>
            <person name="Xu Z."/>
            <person name="Mise K."/>
            <person name="Masuda Y."/>
            <person name="Ushijima N."/>
            <person name="Hayakawa C."/>
            <person name="Shiratori Y."/>
            <person name="Senoo K."/>
        </authorList>
    </citation>
    <scope>NUCLEOTIDE SEQUENCE [LARGE SCALE GENOMIC DNA]</scope>
    <source>
        <strain evidence="7">Red232</strain>
    </source>
</reference>
<keyword evidence="1 4" id="KW-0812">Transmembrane</keyword>
<dbReference type="Pfam" id="PF07690">
    <property type="entry name" value="MFS_1"/>
    <property type="match status" value="1"/>
</dbReference>
<feature type="transmembrane region" description="Helical" evidence="4">
    <location>
        <begin position="374"/>
        <end position="395"/>
    </location>
</feature>
<feature type="transmembrane region" description="Helical" evidence="4">
    <location>
        <begin position="349"/>
        <end position="368"/>
    </location>
</feature>
<accession>A0ABN6MJN8</accession>
<dbReference type="Gene3D" id="1.20.1250.20">
    <property type="entry name" value="MFS general substrate transporter like domains"/>
    <property type="match status" value="1"/>
</dbReference>
<sequence length="414" mass="42004">MPSSPLRAIPHDPDRTLRRLLWLLAATAGLTVANLYYSQPLLPMIAAELHVSARAAGLVSTATQTGYAVGMLLLVPLGDGHERRRLIVVMTAAVAVALLAVAAAQGLAALAAASFVLGATTIVPQLVVPFAVAAAPEGARGRSVGLVMSGLLVGILLSRTVSGVVGGRVGWRATYVGAAVLMVVVAAVLRATLPRQAPSTPGASWARLLASLPRLVRDEPLLRRHALLGAMAFAAFSVFWTTLAFHLAAPPLGYGSGVAGLFGVVGVAGAVAAPIAGRLADRHGAPIVNLGAMTAVLASFGLLAVTGHSLAGLAAGVVVLDFGVQANHISNQTTVLGLSGEQRNRLNTVYMVTYFAGGALGSTAGAWAWNAAGWPGVCAAGAAFSALSLVVWAAVGRRHALGAARRRAVPRTAA</sequence>
<keyword evidence="2 4" id="KW-1133">Transmembrane helix</keyword>
<evidence type="ECO:0000256" key="2">
    <source>
        <dbReference type="ARBA" id="ARBA00022989"/>
    </source>
</evidence>
<protein>
    <submittedName>
        <fullName evidence="6">MFS transporter</fullName>
    </submittedName>
</protein>
<dbReference type="InterPro" id="IPR036259">
    <property type="entry name" value="MFS_trans_sf"/>
</dbReference>
<feature type="transmembrane region" description="Helical" evidence="4">
    <location>
        <begin position="311"/>
        <end position="329"/>
    </location>
</feature>
<feature type="transmembrane region" description="Helical" evidence="4">
    <location>
        <begin position="51"/>
        <end position="74"/>
    </location>
</feature>
<dbReference type="RefSeq" id="WP_248357631.1">
    <property type="nucleotide sequence ID" value="NZ_AP025591.1"/>
</dbReference>
<dbReference type="PANTHER" id="PTHR42910">
    <property type="entry name" value="TRANSPORTER SCO4007-RELATED"/>
    <property type="match status" value="1"/>
</dbReference>
<proteinExistence type="predicted"/>
<evidence type="ECO:0000256" key="4">
    <source>
        <dbReference type="SAM" id="Phobius"/>
    </source>
</evidence>
<dbReference type="Proteomes" id="UP001162891">
    <property type="component" value="Chromosome"/>
</dbReference>
<dbReference type="PROSITE" id="PS50850">
    <property type="entry name" value="MFS"/>
    <property type="match status" value="1"/>
</dbReference>
<evidence type="ECO:0000313" key="6">
    <source>
        <dbReference type="EMBL" id="BDG01239.1"/>
    </source>
</evidence>
<keyword evidence="3 4" id="KW-0472">Membrane</keyword>
<evidence type="ECO:0000259" key="5">
    <source>
        <dbReference type="PROSITE" id="PS50850"/>
    </source>
</evidence>
<name>A0ABN6MJN8_9BACT</name>
<gene>
    <name evidence="6" type="ORF">AMOR_02350</name>
</gene>
<dbReference type="SUPFAM" id="SSF103473">
    <property type="entry name" value="MFS general substrate transporter"/>
    <property type="match status" value="1"/>
</dbReference>
<feature type="transmembrane region" description="Helical" evidence="4">
    <location>
        <begin position="287"/>
        <end position="305"/>
    </location>
</feature>
<dbReference type="InterPro" id="IPR020846">
    <property type="entry name" value="MFS_dom"/>
</dbReference>
<feature type="transmembrane region" description="Helical" evidence="4">
    <location>
        <begin position="254"/>
        <end position="275"/>
    </location>
</feature>
<feature type="transmembrane region" description="Helical" evidence="4">
    <location>
        <begin position="86"/>
        <end position="104"/>
    </location>
</feature>
<feature type="transmembrane region" description="Helical" evidence="4">
    <location>
        <begin position="20"/>
        <end position="39"/>
    </location>
</feature>
<dbReference type="CDD" id="cd17324">
    <property type="entry name" value="MFS_NepI_like"/>
    <property type="match status" value="1"/>
</dbReference>
<feature type="transmembrane region" description="Helical" evidence="4">
    <location>
        <begin position="110"/>
        <end position="132"/>
    </location>
</feature>
<dbReference type="InterPro" id="IPR011701">
    <property type="entry name" value="MFS"/>
</dbReference>
<organism evidence="6 7">
    <name type="scientific">Anaeromyxobacter oryzae</name>
    <dbReference type="NCBI Taxonomy" id="2918170"/>
    <lineage>
        <taxon>Bacteria</taxon>
        <taxon>Pseudomonadati</taxon>
        <taxon>Myxococcota</taxon>
        <taxon>Myxococcia</taxon>
        <taxon>Myxococcales</taxon>
        <taxon>Cystobacterineae</taxon>
        <taxon>Anaeromyxobacteraceae</taxon>
        <taxon>Anaeromyxobacter</taxon>
    </lineage>
</organism>
<feature type="domain" description="Major facilitator superfamily (MFS) profile" evidence="5">
    <location>
        <begin position="17"/>
        <end position="400"/>
    </location>
</feature>